<evidence type="ECO:0000256" key="3">
    <source>
        <dbReference type="ARBA" id="ARBA00022701"/>
    </source>
</evidence>
<evidence type="ECO:0000313" key="10">
    <source>
        <dbReference type="Proteomes" id="UP000663870"/>
    </source>
</evidence>
<dbReference type="AlphaFoldDB" id="A0A815E292"/>
<dbReference type="SUPFAM" id="SSF56059">
    <property type="entry name" value="Glutathione synthetase ATP-binding domain-like"/>
    <property type="match status" value="1"/>
</dbReference>
<dbReference type="PANTHER" id="PTHR12241:SF161">
    <property type="entry name" value="TUBULIN POLYGLUTAMYLASE TTLL6"/>
    <property type="match status" value="1"/>
</dbReference>
<dbReference type="GO" id="GO:0005874">
    <property type="term" value="C:microtubule"/>
    <property type="evidence" value="ECO:0007669"/>
    <property type="project" value="UniProtKB-KW"/>
</dbReference>
<evidence type="ECO:0000256" key="7">
    <source>
        <dbReference type="SAM" id="MobiDB-lite"/>
    </source>
</evidence>
<evidence type="ECO:0000256" key="4">
    <source>
        <dbReference type="ARBA" id="ARBA00022741"/>
    </source>
</evidence>
<feature type="coiled-coil region" evidence="6">
    <location>
        <begin position="518"/>
        <end position="549"/>
    </location>
</feature>
<keyword evidence="2" id="KW-0436">Ligase</keyword>
<keyword evidence="3" id="KW-0493">Microtubule</keyword>
<feature type="region of interest" description="Disordered" evidence="7">
    <location>
        <begin position="655"/>
        <end position="674"/>
    </location>
</feature>
<evidence type="ECO:0000313" key="8">
    <source>
        <dbReference type="EMBL" id="CAF1100475.1"/>
    </source>
</evidence>
<sequence length="924" mass="106567">MTNANCGNCDKYFHCQGNYDAVYVCGDTDENRRIAKKISDCREDAQDTGSADSQADQQLKMPIAVRQKKRNSSESSNGSSPSSSDDEDISSLKFERSIINKTNILTLKDDEDTMGFQAPLPEYDEEPGESDDDRRTLSRVVESSASGIIENDKKRQIEKKKRKRIYFICVSMCKYECVRRAAKRLNFREVSEDDDWNVYWTDTSVGIERVAQMKKWQKINHFPGMSEICRKDSLTRNMSRMVKMFPKEYAFYPKAWCLPADYSDFAKYCSDKKYKTFISKPDVGCQGRGIFLTKNPLKDIKPNDNFVVQVYVNRPFLIDGYKFDLRVYVAVTCCDPFRIFVYKDGLARFTTQHYEEPSNTNCKDIFMHLTNYAIQKRSDDFIRDEDTGTKRRITTINRWLLEHGYDIVKLWAEIDDVITKVLISAHPILKHNYRACFPNHYRGSACFEILGFDILLDRKLKPYVLEVNHSPSFTTDSKLDREIKDALIYDTLLLLNMPAADKRRFVEEEKRRVKDRLLQRTNKKDNKYREEQEDLAQQWQKEIEKWEDDHIGNYRRIYPTFETISKYQKFFTQSGTLYSETAASKARIEQAKAQIDELQKKQDKLNIFKNSKLSSSSIGNSSKEIFGESSTKRSLPIIKSSRSSSLHRTPLKRLTTNVNIPSPPTQSFGDSTKPIDIDETEELERMLSLKHRETLIRGMGIVDMCHRMLFGTSGTMANLQLKANAIGQLHGQHQSMNQNDVNDLSQNLSLLQYVGSKLPNAHLNRQVTNNTTSAQALQQYISSQQHQLQPKYEVRATRNIIPSQNGSRNGRYQQTMRSPDQQNRFYIQTNVMPQIAANMLPNTNIPATNSSIDFSIRTKSATGLTRQRTGGFYLVSNDSHVINDCLSKTDITINGSSMSVGNRFKSLYDLPTFEPIRRFSLRET</sequence>
<feature type="compositionally biased region" description="Acidic residues" evidence="7">
    <location>
        <begin position="122"/>
        <end position="131"/>
    </location>
</feature>
<dbReference type="GO" id="GO:0070740">
    <property type="term" value="F:tubulin-glutamic acid ligase activity"/>
    <property type="evidence" value="ECO:0007669"/>
    <property type="project" value="TreeGrafter"/>
</dbReference>
<feature type="compositionally biased region" description="Polar residues" evidence="7">
    <location>
        <begin position="655"/>
        <end position="670"/>
    </location>
</feature>
<proteinExistence type="inferred from homology"/>
<evidence type="ECO:0000313" key="9">
    <source>
        <dbReference type="EMBL" id="CAF1305499.1"/>
    </source>
</evidence>
<dbReference type="Pfam" id="PF03133">
    <property type="entry name" value="TTL"/>
    <property type="match status" value="1"/>
</dbReference>
<evidence type="ECO:0000256" key="1">
    <source>
        <dbReference type="ARBA" id="ARBA00006820"/>
    </source>
</evidence>
<evidence type="ECO:0000256" key="6">
    <source>
        <dbReference type="SAM" id="Coils"/>
    </source>
</evidence>
<comment type="similarity">
    <text evidence="1">Belongs to the tubulin--tyrosine ligase family.</text>
</comment>
<feature type="region of interest" description="Disordered" evidence="7">
    <location>
        <begin position="115"/>
        <end position="136"/>
    </location>
</feature>
<feature type="compositionally biased region" description="Low complexity" evidence="7">
    <location>
        <begin position="73"/>
        <end position="83"/>
    </location>
</feature>
<keyword evidence="5" id="KW-0067">ATP-binding</keyword>
<evidence type="ECO:0000256" key="2">
    <source>
        <dbReference type="ARBA" id="ARBA00022598"/>
    </source>
</evidence>
<dbReference type="PANTHER" id="PTHR12241">
    <property type="entry name" value="TUBULIN POLYGLUTAMYLASE"/>
    <property type="match status" value="1"/>
</dbReference>
<dbReference type="Proteomes" id="UP000663870">
    <property type="component" value="Unassembled WGS sequence"/>
</dbReference>
<feature type="coiled-coil region" evidence="6">
    <location>
        <begin position="581"/>
        <end position="608"/>
    </location>
</feature>
<accession>A0A815E292</accession>
<reference evidence="9" key="1">
    <citation type="submission" date="2021-02" db="EMBL/GenBank/DDBJ databases">
        <authorList>
            <person name="Nowell W R."/>
        </authorList>
    </citation>
    <scope>NUCLEOTIDE SEQUENCE</scope>
</reference>
<protein>
    <submittedName>
        <fullName evidence="9">Uncharacterized protein</fullName>
    </submittedName>
</protein>
<dbReference type="EMBL" id="CAJNOH010000671">
    <property type="protein sequence ID" value="CAF1100475.1"/>
    <property type="molecule type" value="Genomic_DNA"/>
</dbReference>
<organism evidence="9 10">
    <name type="scientific">Rotaria sordida</name>
    <dbReference type="NCBI Taxonomy" id="392033"/>
    <lineage>
        <taxon>Eukaryota</taxon>
        <taxon>Metazoa</taxon>
        <taxon>Spiralia</taxon>
        <taxon>Gnathifera</taxon>
        <taxon>Rotifera</taxon>
        <taxon>Eurotatoria</taxon>
        <taxon>Bdelloidea</taxon>
        <taxon>Philodinida</taxon>
        <taxon>Philodinidae</taxon>
        <taxon>Rotaria</taxon>
    </lineage>
</organism>
<dbReference type="Gene3D" id="1.10.132.110">
    <property type="entry name" value="Serum amyloid A protein"/>
    <property type="match status" value="1"/>
</dbReference>
<dbReference type="InterPro" id="IPR004344">
    <property type="entry name" value="TTL/TTLL_fam"/>
</dbReference>
<dbReference type="GO" id="GO:0000226">
    <property type="term" value="P:microtubule cytoskeleton organization"/>
    <property type="evidence" value="ECO:0007669"/>
    <property type="project" value="TreeGrafter"/>
</dbReference>
<dbReference type="EMBL" id="CAJNOL010001176">
    <property type="protein sequence ID" value="CAF1305499.1"/>
    <property type="molecule type" value="Genomic_DNA"/>
</dbReference>
<dbReference type="GO" id="GO:0005524">
    <property type="term" value="F:ATP binding"/>
    <property type="evidence" value="ECO:0007669"/>
    <property type="project" value="UniProtKB-KW"/>
</dbReference>
<gene>
    <name evidence="9" type="ORF">JXQ802_LOCUS29729</name>
    <name evidence="8" type="ORF">PYM288_LOCUS19645</name>
</gene>
<comment type="caution">
    <text evidence="9">The sequence shown here is derived from an EMBL/GenBank/DDBJ whole genome shotgun (WGS) entry which is preliminary data.</text>
</comment>
<feature type="region of interest" description="Disordered" evidence="7">
    <location>
        <begin position="65"/>
        <end position="90"/>
    </location>
</feature>
<dbReference type="GO" id="GO:0015631">
    <property type="term" value="F:tubulin binding"/>
    <property type="evidence" value="ECO:0007669"/>
    <property type="project" value="TreeGrafter"/>
</dbReference>
<dbReference type="FunFam" id="3.30.470.20:FF:000009">
    <property type="entry name" value="tubulin polyglutamylase TTLL5 isoform X1"/>
    <property type="match status" value="1"/>
</dbReference>
<dbReference type="Gene3D" id="3.30.470.20">
    <property type="entry name" value="ATP-grasp fold, B domain"/>
    <property type="match status" value="1"/>
</dbReference>
<keyword evidence="4" id="KW-0547">Nucleotide-binding</keyword>
<dbReference type="Proteomes" id="UP000663854">
    <property type="component" value="Unassembled WGS sequence"/>
</dbReference>
<name>A0A815E292_9BILA</name>
<evidence type="ECO:0000256" key="5">
    <source>
        <dbReference type="ARBA" id="ARBA00022840"/>
    </source>
</evidence>
<dbReference type="GO" id="GO:0036064">
    <property type="term" value="C:ciliary basal body"/>
    <property type="evidence" value="ECO:0007669"/>
    <property type="project" value="TreeGrafter"/>
</dbReference>
<dbReference type="PROSITE" id="PS51221">
    <property type="entry name" value="TTL"/>
    <property type="match status" value="1"/>
</dbReference>
<keyword evidence="6" id="KW-0175">Coiled coil</keyword>
<keyword evidence="10" id="KW-1185">Reference proteome</keyword>